<dbReference type="KEGG" id="mcou:NCTC10179_00390"/>
<sequence>MTDKELSLDQDLNQIVLSSWSDKKVPNGKLRPYESVLVEK</sequence>
<protein>
    <submittedName>
        <fullName evidence="1">Uncharacterized protein</fullName>
    </submittedName>
</protein>
<dbReference type="EMBL" id="LR215039">
    <property type="protein sequence ID" value="VEU76217.1"/>
    <property type="molecule type" value="Genomic_DNA"/>
</dbReference>
<gene>
    <name evidence="1" type="ORF">NCTC10179_00390</name>
</gene>
<name>A0A449B6I4_9BACT</name>
<proteinExistence type="predicted"/>
<dbReference type="AlphaFoldDB" id="A0A449B6I4"/>
<organism evidence="1 2">
    <name type="scientific">Mycoplasmopsis columboralis</name>
    <dbReference type="NCBI Taxonomy" id="171282"/>
    <lineage>
        <taxon>Bacteria</taxon>
        <taxon>Bacillati</taxon>
        <taxon>Mycoplasmatota</taxon>
        <taxon>Mycoplasmoidales</taxon>
        <taxon>Metamycoplasmataceae</taxon>
        <taxon>Mycoplasmopsis</taxon>
    </lineage>
</organism>
<reference evidence="1 2" key="1">
    <citation type="submission" date="2019-01" db="EMBL/GenBank/DDBJ databases">
        <authorList>
            <consortium name="Pathogen Informatics"/>
        </authorList>
    </citation>
    <scope>NUCLEOTIDE SEQUENCE [LARGE SCALE GENOMIC DNA]</scope>
    <source>
        <strain evidence="1 2">NCTC10179</strain>
    </source>
</reference>
<evidence type="ECO:0000313" key="1">
    <source>
        <dbReference type="EMBL" id="VEU76217.1"/>
    </source>
</evidence>
<dbReference type="Proteomes" id="UP000289497">
    <property type="component" value="Chromosome"/>
</dbReference>
<keyword evidence="2" id="KW-1185">Reference proteome</keyword>
<accession>A0A449B6I4</accession>
<evidence type="ECO:0000313" key="2">
    <source>
        <dbReference type="Proteomes" id="UP000289497"/>
    </source>
</evidence>